<evidence type="ECO:0000313" key="4">
    <source>
        <dbReference type="EMBL" id="GJE99615.1"/>
    </source>
</evidence>
<evidence type="ECO:0000256" key="2">
    <source>
        <dbReference type="ARBA" id="ARBA00022737"/>
    </source>
</evidence>
<dbReference type="Proteomes" id="UP000703269">
    <property type="component" value="Unassembled WGS sequence"/>
</dbReference>
<dbReference type="CDD" id="cd00200">
    <property type="entry name" value="WD40"/>
    <property type="match status" value="1"/>
</dbReference>
<dbReference type="InterPro" id="IPR036322">
    <property type="entry name" value="WD40_repeat_dom_sf"/>
</dbReference>
<keyword evidence="2" id="KW-0677">Repeat</keyword>
<dbReference type="PROSITE" id="PS50082">
    <property type="entry name" value="WD_REPEATS_2"/>
    <property type="match status" value="6"/>
</dbReference>
<comment type="caution">
    <text evidence="4">The sequence shown here is derived from an EMBL/GenBank/DDBJ whole genome shotgun (WGS) entry which is preliminary data.</text>
</comment>
<evidence type="ECO:0000256" key="3">
    <source>
        <dbReference type="PROSITE-ProRule" id="PRU00221"/>
    </source>
</evidence>
<keyword evidence="1 3" id="KW-0853">WD repeat</keyword>
<dbReference type="SMART" id="SM00320">
    <property type="entry name" value="WD40"/>
    <property type="match status" value="7"/>
</dbReference>
<dbReference type="InterPro" id="IPR001680">
    <property type="entry name" value="WD40_rpt"/>
</dbReference>
<evidence type="ECO:0000313" key="5">
    <source>
        <dbReference type="Proteomes" id="UP000703269"/>
    </source>
</evidence>
<organism evidence="4 5">
    <name type="scientific">Phanerochaete sordida</name>
    <dbReference type="NCBI Taxonomy" id="48140"/>
    <lineage>
        <taxon>Eukaryota</taxon>
        <taxon>Fungi</taxon>
        <taxon>Dikarya</taxon>
        <taxon>Basidiomycota</taxon>
        <taxon>Agaricomycotina</taxon>
        <taxon>Agaricomycetes</taxon>
        <taxon>Polyporales</taxon>
        <taxon>Phanerochaetaceae</taxon>
        <taxon>Phanerochaete</taxon>
    </lineage>
</organism>
<proteinExistence type="predicted"/>
<dbReference type="SUPFAM" id="SSF50978">
    <property type="entry name" value="WD40 repeat-like"/>
    <property type="match status" value="1"/>
</dbReference>
<dbReference type="Pfam" id="PF00400">
    <property type="entry name" value="WD40"/>
    <property type="match status" value="7"/>
</dbReference>
<dbReference type="GO" id="GO:1990234">
    <property type="term" value="C:transferase complex"/>
    <property type="evidence" value="ECO:0007669"/>
    <property type="project" value="UniProtKB-ARBA"/>
</dbReference>
<dbReference type="InterPro" id="IPR019775">
    <property type="entry name" value="WD40_repeat_CS"/>
</dbReference>
<reference evidence="4 5" key="1">
    <citation type="submission" date="2021-08" db="EMBL/GenBank/DDBJ databases">
        <title>Draft Genome Sequence of Phanerochaete sordida strain YK-624.</title>
        <authorList>
            <person name="Mori T."/>
            <person name="Dohra H."/>
            <person name="Suzuki T."/>
            <person name="Kawagishi H."/>
            <person name="Hirai H."/>
        </authorList>
    </citation>
    <scope>NUCLEOTIDE SEQUENCE [LARGE SCALE GENOMIC DNA]</scope>
    <source>
        <strain evidence="4 5">YK-624</strain>
    </source>
</reference>
<dbReference type="PROSITE" id="PS00678">
    <property type="entry name" value="WD_REPEATS_1"/>
    <property type="match status" value="2"/>
</dbReference>
<feature type="repeat" description="WD" evidence="3">
    <location>
        <begin position="758"/>
        <end position="798"/>
    </location>
</feature>
<dbReference type="PANTHER" id="PTHR22847">
    <property type="entry name" value="WD40 REPEAT PROTEIN"/>
    <property type="match status" value="1"/>
</dbReference>
<feature type="repeat" description="WD" evidence="3">
    <location>
        <begin position="540"/>
        <end position="580"/>
    </location>
</feature>
<evidence type="ECO:0000256" key="1">
    <source>
        <dbReference type="ARBA" id="ARBA00022574"/>
    </source>
</evidence>
<protein>
    <submittedName>
        <fullName evidence="4">WD40 repeat domain-containing protein</fullName>
    </submittedName>
</protein>
<sequence length="798" mass="86798">MFRRPDKPPTPDEIYASSLQSFGLGYPLWCPEPHISGEPQVADVGFLHEGKFIRLFNLDKASPDKAVTRHKPPYTDIASFPPNALQINTTPDLLRAGHYCSRGVRSRDLRGSATAPIGPSASVELKADYTCHEAQGAALTLQSAASAEGMLPSTVLKEYILQQVEKWHAYVTQVLCIDIKLEDVVVVIGWIKTMPDWAATVFGFDKHTGGSVSLGANAAGAAGAEASWSGSTSVKTSSILRHGPLYSSHTSRPPVADVHPNQCVFIKRLSVKKRSILPKWIVGGAGFHRLPGSRAPRDSYGEARVLGAAEDKESNFEYGWKEYTSNGRSPSPLDIIQNYIFEVSDAKTALASDDEVDCIICGEHVVDLSSWLRKAAFGINIRADGVGSLRMSDVIRHQQEKKFAHPPITAADAASWPEITRKGAGSLTNSQILLGPTEAKASPVAYKHVVFGNAKTIKINSCISVSLSTDGKLLAAGSGNTIAVWRLLDGLIVQWLERDGHTEEIYRVAFSPDGQHIVSGAKDKLALVWNVKTGEVVHRLEGHEQHIYYTAYSPDGTQIATRSDESLKMWSTSSGELLYAITDLESWRGGEILFSPDGSRIAAESNASREDTAVAVLDCRTGGRIATLRMQNIYCTAFSPEGDRIATGPRDGSAYVWDAASGKALLEIKEHTDWVREASFSPDGGEVATASDDGTVVTCDSYTGEQRFTFRVESVRGKDTEDVLAVAYSPRNNFIACGAADGCVRVWNHKTGAFVAAFQGHTDWVLRVVFKPDGWDILSYGNDNVIRLWSVRDALRLS</sequence>
<feature type="repeat" description="WD" evidence="3">
    <location>
        <begin position="668"/>
        <end position="696"/>
    </location>
</feature>
<name>A0A9P3GTT3_9APHY</name>
<feature type="repeat" description="WD" evidence="3">
    <location>
        <begin position="716"/>
        <end position="757"/>
    </location>
</feature>
<dbReference type="InterPro" id="IPR015943">
    <property type="entry name" value="WD40/YVTN_repeat-like_dom_sf"/>
</dbReference>
<dbReference type="PANTHER" id="PTHR22847:SF637">
    <property type="entry name" value="WD REPEAT DOMAIN 5B"/>
    <property type="match status" value="1"/>
</dbReference>
<dbReference type="Gene3D" id="2.130.10.10">
    <property type="entry name" value="YVTN repeat-like/Quinoprotein amine dehydrogenase"/>
    <property type="match status" value="2"/>
</dbReference>
<dbReference type="EMBL" id="BPQB01000114">
    <property type="protein sequence ID" value="GJE99615.1"/>
    <property type="molecule type" value="Genomic_DNA"/>
</dbReference>
<keyword evidence="5" id="KW-1185">Reference proteome</keyword>
<dbReference type="AlphaFoldDB" id="A0A9P3GTT3"/>
<feature type="repeat" description="WD" evidence="3">
    <location>
        <begin position="626"/>
        <end position="667"/>
    </location>
</feature>
<feature type="repeat" description="WD" evidence="3">
    <location>
        <begin position="498"/>
        <end position="539"/>
    </location>
</feature>
<gene>
    <name evidence="4" type="ORF">PsYK624_158860</name>
</gene>
<dbReference type="PROSITE" id="PS50294">
    <property type="entry name" value="WD_REPEATS_REGION"/>
    <property type="match status" value="4"/>
</dbReference>
<dbReference type="OrthoDB" id="2754813at2759"/>
<accession>A0A9P3GTT3</accession>